<evidence type="ECO:0000313" key="1">
    <source>
        <dbReference type="EMBL" id="MYM89693.1"/>
    </source>
</evidence>
<dbReference type="InterPro" id="IPR025354">
    <property type="entry name" value="DUF4258"/>
</dbReference>
<gene>
    <name evidence="1" type="ORF">GTP91_21250</name>
</gene>
<organism evidence="1 2">
    <name type="scientific">Duganella vulcania</name>
    <dbReference type="NCBI Taxonomy" id="2692166"/>
    <lineage>
        <taxon>Bacteria</taxon>
        <taxon>Pseudomonadati</taxon>
        <taxon>Pseudomonadota</taxon>
        <taxon>Betaproteobacteria</taxon>
        <taxon>Burkholderiales</taxon>
        <taxon>Oxalobacteraceae</taxon>
        <taxon>Telluria group</taxon>
        <taxon>Duganella</taxon>
    </lineage>
</organism>
<dbReference type="AlphaFoldDB" id="A0A845G4V2"/>
<name>A0A845G4V2_9BURK</name>
<protein>
    <submittedName>
        <fullName evidence="1">DUF4258 domain-containing protein</fullName>
    </submittedName>
</protein>
<proteinExistence type="predicted"/>
<reference evidence="1 2" key="1">
    <citation type="submission" date="2020-01" db="EMBL/GenBank/DDBJ databases">
        <title>Novel species isolated from a subtropical stream in China.</title>
        <authorList>
            <person name="Lu H."/>
        </authorList>
    </citation>
    <scope>NUCLEOTIDE SEQUENCE [LARGE SCALE GENOMIC DNA]</scope>
    <source>
        <strain evidence="1 2">FT82W</strain>
    </source>
</reference>
<evidence type="ECO:0000313" key="2">
    <source>
        <dbReference type="Proteomes" id="UP000470302"/>
    </source>
</evidence>
<dbReference type="Pfam" id="PF14076">
    <property type="entry name" value="DUF4258"/>
    <property type="match status" value="1"/>
</dbReference>
<accession>A0A845G4V2</accession>
<sequence length="106" mass="12141">MTKPQIRRTQMSRSQLEKYIRSQSLDSQNVFFTAHVQQQMKARHITMARVLSTLQLGRIKRTPEPNTMHGTLECRMEHFSAGHNVAVIVAISDDDPTLILVTAMYT</sequence>
<dbReference type="RefSeq" id="WP_161098589.1">
    <property type="nucleotide sequence ID" value="NZ_WWCW01000083.1"/>
</dbReference>
<comment type="caution">
    <text evidence="1">The sequence shown here is derived from an EMBL/GenBank/DDBJ whole genome shotgun (WGS) entry which is preliminary data.</text>
</comment>
<dbReference type="EMBL" id="WWCW01000083">
    <property type="protein sequence ID" value="MYM89693.1"/>
    <property type="molecule type" value="Genomic_DNA"/>
</dbReference>
<dbReference type="Proteomes" id="UP000470302">
    <property type="component" value="Unassembled WGS sequence"/>
</dbReference>